<dbReference type="EMBL" id="JABSTR010000008">
    <property type="protein sequence ID" value="KAH9376581.1"/>
    <property type="molecule type" value="Genomic_DNA"/>
</dbReference>
<dbReference type="AlphaFoldDB" id="A0A9J6GLU3"/>
<organism evidence="2 3">
    <name type="scientific">Haemaphysalis longicornis</name>
    <name type="common">Bush tick</name>
    <dbReference type="NCBI Taxonomy" id="44386"/>
    <lineage>
        <taxon>Eukaryota</taxon>
        <taxon>Metazoa</taxon>
        <taxon>Ecdysozoa</taxon>
        <taxon>Arthropoda</taxon>
        <taxon>Chelicerata</taxon>
        <taxon>Arachnida</taxon>
        <taxon>Acari</taxon>
        <taxon>Parasitiformes</taxon>
        <taxon>Ixodida</taxon>
        <taxon>Ixodoidea</taxon>
        <taxon>Ixodidae</taxon>
        <taxon>Haemaphysalinae</taxon>
        <taxon>Haemaphysalis</taxon>
    </lineage>
</organism>
<keyword evidence="3" id="KW-1185">Reference proteome</keyword>
<name>A0A9J6GLU3_HAELO</name>
<evidence type="ECO:0000256" key="1">
    <source>
        <dbReference type="SAM" id="MobiDB-lite"/>
    </source>
</evidence>
<protein>
    <submittedName>
        <fullName evidence="2">Uncharacterized protein</fullName>
    </submittedName>
</protein>
<evidence type="ECO:0000313" key="2">
    <source>
        <dbReference type="EMBL" id="KAH9376581.1"/>
    </source>
</evidence>
<reference evidence="2 3" key="1">
    <citation type="journal article" date="2020" name="Cell">
        <title>Large-Scale Comparative Analyses of Tick Genomes Elucidate Their Genetic Diversity and Vector Capacities.</title>
        <authorList>
            <consortium name="Tick Genome and Microbiome Consortium (TIGMIC)"/>
            <person name="Jia N."/>
            <person name="Wang J."/>
            <person name="Shi W."/>
            <person name="Du L."/>
            <person name="Sun Y."/>
            <person name="Zhan W."/>
            <person name="Jiang J.F."/>
            <person name="Wang Q."/>
            <person name="Zhang B."/>
            <person name="Ji P."/>
            <person name="Bell-Sakyi L."/>
            <person name="Cui X.M."/>
            <person name="Yuan T.T."/>
            <person name="Jiang B.G."/>
            <person name="Yang W.F."/>
            <person name="Lam T.T."/>
            <person name="Chang Q.C."/>
            <person name="Ding S.J."/>
            <person name="Wang X.J."/>
            <person name="Zhu J.G."/>
            <person name="Ruan X.D."/>
            <person name="Zhao L."/>
            <person name="Wei J.T."/>
            <person name="Ye R.Z."/>
            <person name="Que T.C."/>
            <person name="Du C.H."/>
            <person name="Zhou Y.H."/>
            <person name="Cheng J.X."/>
            <person name="Dai P.F."/>
            <person name="Guo W.B."/>
            <person name="Han X.H."/>
            <person name="Huang E.J."/>
            <person name="Li L.F."/>
            <person name="Wei W."/>
            <person name="Gao Y.C."/>
            <person name="Liu J.Z."/>
            <person name="Shao H.Z."/>
            <person name="Wang X."/>
            <person name="Wang C.C."/>
            <person name="Yang T.C."/>
            <person name="Huo Q.B."/>
            <person name="Li W."/>
            <person name="Chen H.Y."/>
            <person name="Chen S.E."/>
            <person name="Zhou L.G."/>
            <person name="Ni X.B."/>
            <person name="Tian J.H."/>
            <person name="Sheng Y."/>
            <person name="Liu T."/>
            <person name="Pan Y.S."/>
            <person name="Xia L.Y."/>
            <person name="Li J."/>
            <person name="Zhao F."/>
            <person name="Cao W.C."/>
        </authorList>
    </citation>
    <scope>NUCLEOTIDE SEQUENCE [LARGE SCALE GENOMIC DNA]</scope>
    <source>
        <strain evidence="2">HaeL-2018</strain>
    </source>
</reference>
<dbReference type="Proteomes" id="UP000821853">
    <property type="component" value="Unassembled WGS sequence"/>
</dbReference>
<proteinExistence type="predicted"/>
<comment type="caution">
    <text evidence="2">The sequence shown here is derived from an EMBL/GenBank/DDBJ whole genome shotgun (WGS) entry which is preliminary data.</text>
</comment>
<gene>
    <name evidence="2" type="ORF">HPB48_002534</name>
</gene>
<sequence length="181" mass="19242">MFEGCQALPVHAENKAQGRGCVQIGRLTPNHYNLTLAAVKSSNDRGILRRDSSPPCDPSAGPNCAAKVEPVTNGYAYNGTKENPSTTAADVGAPGHPLASTEHGLASMAGPSALNATLADTYSGEGSLTEEPLHKLRHSSSDLANGNITSSDIGARLARRLGEDSTRRFRLSPRERWKFQF</sequence>
<evidence type="ECO:0000313" key="3">
    <source>
        <dbReference type="Proteomes" id="UP000821853"/>
    </source>
</evidence>
<accession>A0A9J6GLU3</accession>
<feature type="region of interest" description="Disordered" evidence="1">
    <location>
        <begin position="78"/>
        <end position="98"/>
    </location>
</feature>
<dbReference type="VEuPathDB" id="VectorBase:HLOH_046539"/>